<accession>A0ABW2XSJ4</accession>
<reference evidence="3" key="1">
    <citation type="journal article" date="2019" name="Int. J. Syst. Evol. Microbiol.">
        <title>The Global Catalogue of Microorganisms (GCM) 10K type strain sequencing project: providing services to taxonomists for standard genome sequencing and annotation.</title>
        <authorList>
            <consortium name="The Broad Institute Genomics Platform"/>
            <consortium name="The Broad Institute Genome Sequencing Center for Infectious Disease"/>
            <person name="Wu L."/>
            <person name="Ma J."/>
        </authorList>
    </citation>
    <scope>NUCLEOTIDE SEQUENCE [LARGE SCALE GENOMIC DNA]</scope>
    <source>
        <strain evidence="3">JCM 9371</strain>
    </source>
</reference>
<feature type="region of interest" description="Disordered" evidence="1">
    <location>
        <begin position="1"/>
        <end position="24"/>
    </location>
</feature>
<organism evidence="2 3">
    <name type="scientific">Actinomadura fibrosa</name>
    <dbReference type="NCBI Taxonomy" id="111802"/>
    <lineage>
        <taxon>Bacteria</taxon>
        <taxon>Bacillati</taxon>
        <taxon>Actinomycetota</taxon>
        <taxon>Actinomycetes</taxon>
        <taxon>Streptosporangiales</taxon>
        <taxon>Thermomonosporaceae</taxon>
        <taxon>Actinomadura</taxon>
    </lineage>
</organism>
<evidence type="ECO:0000256" key="1">
    <source>
        <dbReference type="SAM" id="MobiDB-lite"/>
    </source>
</evidence>
<protein>
    <submittedName>
        <fullName evidence="2">Uncharacterized protein</fullName>
    </submittedName>
</protein>
<dbReference type="Proteomes" id="UP001597063">
    <property type="component" value="Unassembled WGS sequence"/>
</dbReference>
<dbReference type="RefSeq" id="WP_131757900.1">
    <property type="nucleotide sequence ID" value="NZ_CAACUY010000040.1"/>
</dbReference>
<dbReference type="EMBL" id="JBHTGP010000014">
    <property type="protein sequence ID" value="MFD0688483.1"/>
    <property type="molecule type" value="Genomic_DNA"/>
</dbReference>
<keyword evidence="3" id="KW-1185">Reference proteome</keyword>
<evidence type="ECO:0000313" key="3">
    <source>
        <dbReference type="Proteomes" id="UP001597063"/>
    </source>
</evidence>
<sequence length="184" mass="19649">MAKYMPQAGKLTSDAAGGSSSPREALSCRSRELWTALDGSGVVSRLLLIHVRMHGGAGGIAEARSMYQQEWRTLAQASTLGDLGRDLDQHAPEQVPGIGDEAFISYATFSIGGDGGAHESMTVRTQNTDITVAVQGVQYPRDPNGEIRRDKAVPLGEAGLREAVMAFTRDVTSSLAKCEPCRRS</sequence>
<evidence type="ECO:0000313" key="2">
    <source>
        <dbReference type="EMBL" id="MFD0688483.1"/>
    </source>
</evidence>
<comment type="caution">
    <text evidence="2">The sequence shown here is derived from an EMBL/GenBank/DDBJ whole genome shotgun (WGS) entry which is preliminary data.</text>
</comment>
<name>A0ABW2XSJ4_9ACTN</name>
<proteinExistence type="predicted"/>
<gene>
    <name evidence="2" type="ORF">ACFQZM_28585</name>
</gene>